<dbReference type="PANTHER" id="PTHR11953">
    <property type="entry name" value="EXOSOME COMPLEX COMPONENT"/>
    <property type="match status" value="1"/>
</dbReference>
<dbReference type="EMBL" id="QEFP01000011">
    <property type="protein sequence ID" value="PVU68440.1"/>
    <property type="molecule type" value="Genomic_DNA"/>
</dbReference>
<dbReference type="InterPro" id="IPR050080">
    <property type="entry name" value="RNase_PH"/>
</dbReference>
<dbReference type="Pfam" id="PF03725">
    <property type="entry name" value="RNase_PH_C"/>
    <property type="match status" value="1"/>
</dbReference>
<dbReference type="EC" id="3.1.13.-" evidence="5"/>
<dbReference type="GO" id="GO:0003723">
    <property type="term" value="F:RNA binding"/>
    <property type="evidence" value="ECO:0007669"/>
    <property type="project" value="TreeGrafter"/>
</dbReference>
<dbReference type="AlphaFoldDB" id="A0A2T9WKS4"/>
<name>A0A2T9WKS4_NANST</name>
<reference evidence="6" key="1">
    <citation type="journal article" date="2015" name="Appl. Environ. Microbiol.">
        <title>Nanoarchaeota, Their Sulfolobales Host, and Nanoarchaeota Virus Distribution across Yellowstone National Park Hot Springs.</title>
        <authorList>
            <person name="Munson-McGee J.H."/>
            <person name="Field E.K."/>
            <person name="Bateson M."/>
            <person name="Rooney C."/>
            <person name="Stepanauskas R."/>
            <person name="Young M.J."/>
        </authorList>
    </citation>
    <scope>NUCLEOTIDE SEQUENCE [LARGE SCALE GENOMIC DNA]</scope>
    <source>
        <strain evidence="6">SCGC AB-777_F03</strain>
    </source>
</reference>
<reference evidence="5" key="3">
    <citation type="submission" date="2017-05" db="EMBL/GenBank/DDBJ databases">
        <authorList>
            <person name="Munson-Mcgee J.H."/>
        </authorList>
    </citation>
    <scope>NUCLEOTIDE SEQUENCE</scope>
    <source>
        <strain evidence="5">SCGC AB-777_F03</strain>
    </source>
</reference>
<reference evidence="5" key="4">
    <citation type="submission" date="2021-11" db="EMBL/GenBank/DDBJ databases">
        <authorList>
            <person name="Munson-Mcgee J."/>
            <person name="Field E."/>
            <person name="Bateson M."/>
            <person name="Rooney C."/>
            <person name="Stepanauskas R."/>
            <person name="Young M."/>
        </authorList>
    </citation>
    <scope>NUCLEOTIDE SEQUENCE</scope>
    <source>
        <strain evidence="5">SCGC AB-777_F03</strain>
    </source>
</reference>
<dbReference type="GO" id="GO:0016075">
    <property type="term" value="P:rRNA catabolic process"/>
    <property type="evidence" value="ECO:0007669"/>
    <property type="project" value="TreeGrafter"/>
</dbReference>
<dbReference type="Pfam" id="PF01138">
    <property type="entry name" value="RNase_PH"/>
    <property type="match status" value="1"/>
</dbReference>
<keyword evidence="6" id="KW-0269">Exonuclease</keyword>
<evidence type="ECO:0000313" key="6">
    <source>
        <dbReference type="EMBL" id="PVU68440.1"/>
    </source>
</evidence>
<dbReference type="SUPFAM" id="SSF54211">
    <property type="entry name" value="Ribosomal protein S5 domain 2-like"/>
    <property type="match status" value="1"/>
</dbReference>
<accession>A0A2T9WKS4</accession>
<evidence type="ECO:0000259" key="3">
    <source>
        <dbReference type="Pfam" id="PF01138"/>
    </source>
</evidence>
<dbReference type="PANTHER" id="PTHR11953:SF0">
    <property type="entry name" value="EXOSOME COMPLEX COMPONENT RRP41"/>
    <property type="match status" value="1"/>
</dbReference>
<dbReference type="RefSeq" id="WP_228615390.1">
    <property type="nucleotide sequence ID" value="NZ_QEFP02000013.1"/>
</dbReference>
<keyword evidence="6" id="KW-0540">Nuclease</keyword>
<proteinExistence type="inferred from homology"/>
<protein>
    <submittedName>
        <fullName evidence="6">Exosome complex exonuclease Rrp41</fullName>
        <ecNumber evidence="5">3.1.13.-</ecNumber>
    </submittedName>
</protein>
<dbReference type="InterPro" id="IPR027408">
    <property type="entry name" value="PNPase/RNase_PH_dom_sf"/>
</dbReference>
<evidence type="ECO:0000256" key="1">
    <source>
        <dbReference type="ARBA" id="ARBA00006678"/>
    </source>
</evidence>
<keyword evidence="5" id="KW-0378">Hydrolase</keyword>
<dbReference type="Proteomes" id="UP000245509">
    <property type="component" value="Unassembled WGS sequence"/>
</dbReference>
<feature type="domain" description="Exoribonuclease phosphorolytic" evidence="3">
    <location>
        <begin position="12"/>
        <end position="139"/>
    </location>
</feature>
<comment type="caution">
    <text evidence="6">The sequence shown here is derived from an EMBL/GenBank/DDBJ whole genome shotgun (WGS) entry which is preliminary data.</text>
</comment>
<dbReference type="SUPFAM" id="SSF55666">
    <property type="entry name" value="Ribonuclease PH domain 2-like"/>
    <property type="match status" value="1"/>
</dbReference>
<dbReference type="EMBL" id="QEFP02000013">
    <property type="protein sequence ID" value="MCC5447165.1"/>
    <property type="molecule type" value="Genomic_DNA"/>
</dbReference>
<dbReference type="InterPro" id="IPR001247">
    <property type="entry name" value="ExoRNase_PH_dom1"/>
</dbReference>
<sequence>MVKRFDGREYNELRKINIKLNVIDNAKGSAIFSFGDTVALAAVYGPKPSKMSLDYEKAFLRVRYNMLTFSTPERKKPTPGRREIELSEVIKRALEPALLLEEIPGSIIDIYIEILNADAGTRTASINAASLALSLAGIPMKDLVIGLAVGKVGEKIVVDLNKEEEDYDSEKLRKDPEKSKYIEYYGEGRATDIPVAIIPSEKKFTLIQLDGEISNRELNDALNLALEKALEIKNLMKSNILKHLSSSGNFIY</sequence>
<keyword evidence="2" id="KW-0271">Exosome</keyword>
<dbReference type="InterPro" id="IPR020568">
    <property type="entry name" value="Ribosomal_Su5_D2-typ_SF"/>
</dbReference>
<dbReference type="GO" id="GO:0000177">
    <property type="term" value="C:cytoplasmic exosome (RNase complex)"/>
    <property type="evidence" value="ECO:0007669"/>
    <property type="project" value="TreeGrafter"/>
</dbReference>
<evidence type="ECO:0000259" key="4">
    <source>
        <dbReference type="Pfam" id="PF03725"/>
    </source>
</evidence>
<dbReference type="GO" id="GO:0010467">
    <property type="term" value="P:gene expression"/>
    <property type="evidence" value="ECO:0007669"/>
    <property type="project" value="UniProtKB-ARBA"/>
</dbReference>
<dbReference type="GO" id="GO:0004527">
    <property type="term" value="F:exonuclease activity"/>
    <property type="evidence" value="ECO:0007669"/>
    <property type="project" value="UniProtKB-KW"/>
</dbReference>
<comment type="similarity">
    <text evidence="1">Belongs to the RNase PH family.</text>
</comment>
<dbReference type="Gene3D" id="3.30.230.70">
    <property type="entry name" value="GHMP Kinase, N-terminal domain"/>
    <property type="match status" value="1"/>
</dbReference>
<gene>
    <name evidence="5" type="ORF">DDW03_001980</name>
    <name evidence="6" type="ORF">DDW03_02360</name>
</gene>
<dbReference type="InterPro" id="IPR015847">
    <property type="entry name" value="ExoRNase_PH_dom2"/>
</dbReference>
<evidence type="ECO:0000256" key="2">
    <source>
        <dbReference type="ARBA" id="ARBA00022835"/>
    </source>
</evidence>
<dbReference type="InterPro" id="IPR036345">
    <property type="entry name" value="ExoRNase_PH_dom2_sf"/>
</dbReference>
<evidence type="ECO:0000313" key="5">
    <source>
        <dbReference type="EMBL" id="MCC5447165.1"/>
    </source>
</evidence>
<feature type="domain" description="Exoribonuclease phosphorolytic" evidence="4">
    <location>
        <begin position="142"/>
        <end position="227"/>
    </location>
</feature>
<reference evidence="6" key="2">
    <citation type="submission" date="2017-05" db="EMBL/GenBank/DDBJ databases">
        <authorList>
            <person name="Song R."/>
            <person name="Chenine A.L."/>
            <person name="Ruprecht R.M."/>
        </authorList>
    </citation>
    <scope>NUCLEOTIDE SEQUENCE</scope>
    <source>
        <strain evidence="6">SCGC AB-777_F03</strain>
    </source>
</reference>
<organism evidence="6">
    <name type="scientific">Nanobsidianus stetteri</name>
    <dbReference type="NCBI Taxonomy" id="1294122"/>
    <lineage>
        <taxon>Archaea</taxon>
        <taxon>Nanobdellota</taxon>
        <taxon>Candidatus Nanoarchaeia</taxon>
        <taxon>Nanoarchaeales</taxon>
        <taxon>Nanopusillaceae</taxon>
        <taxon>Candidatus Nanobsidianus</taxon>
    </lineage>
</organism>